<evidence type="ECO:0000313" key="4">
    <source>
        <dbReference type="Proteomes" id="UP000606172"/>
    </source>
</evidence>
<protein>
    <recommendedName>
        <fullName evidence="5">Cellulose synthase</fullName>
    </recommendedName>
</protein>
<keyword evidence="2" id="KW-0812">Transmembrane</keyword>
<keyword evidence="2" id="KW-0472">Membrane</keyword>
<feature type="transmembrane region" description="Helical" evidence="2">
    <location>
        <begin position="55"/>
        <end position="74"/>
    </location>
</feature>
<evidence type="ECO:0000256" key="1">
    <source>
        <dbReference type="SAM" id="MobiDB-lite"/>
    </source>
</evidence>
<evidence type="ECO:0000313" key="3">
    <source>
        <dbReference type="EMBL" id="GII93853.1"/>
    </source>
</evidence>
<feature type="transmembrane region" description="Helical" evidence="2">
    <location>
        <begin position="22"/>
        <end position="43"/>
    </location>
</feature>
<evidence type="ECO:0008006" key="5">
    <source>
        <dbReference type="Google" id="ProtNLM"/>
    </source>
</evidence>
<proteinExistence type="predicted"/>
<feature type="transmembrane region" description="Helical" evidence="2">
    <location>
        <begin position="80"/>
        <end position="109"/>
    </location>
</feature>
<dbReference type="Proteomes" id="UP000606172">
    <property type="component" value="Unassembled WGS sequence"/>
</dbReference>
<keyword evidence="2" id="KW-1133">Transmembrane helix</keyword>
<gene>
    <name evidence="3" type="ORF">Ssi02_40840</name>
</gene>
<dbReference type="RefSeq" id="WP_307825721.1">
    <property type="nucleotide sequence ID" value="NZ_BOOW01000027.1"/>
</dbReference>
<accession>A0A919RHB7</accession>
<keyword evidence="4" id="KW-1185">Reference proteome</keyword>
<comment type="caution">
    <text evidence="3">The sequence shown here is derived from an EMBL/GenBank/DDBJ whole genome shotgun (WGS) entry which is preliminary data.</text>
</comment>
<dbReference type="EMBL" id="BOOW01000027">
    <property type="protein sequence ID" value="GII93853.1"/>
    <property type="molecule type" value="Genomic_DNA"/>
</dbReference>
<dbReference type="AlphaFoldDB" id="A0A919RHB7"/>
<evidence type="ECO:0000256" key="2">
    <source>
        <dbReference type="SAM" id="Phobius"/>
    </source>
</evidence>
<feature type="compositionally biased region" description="Low complexity" evidence="1">
    <location>
        <begin position="133"/>
        <end position="155"/>
    </location>
</feature>
<feature type="region of interest" description="Disordered" evidence="1">
    <location>
        <begin position="125"/>
        <end position="169"/>
    </location>
</feature>
<name>A0A919RHB7_9ACTN</name>
<organism evidence="3 4">
    <name type="scientific">Sinosporangium siamense</name>
    <dbReference type="NCBI Taxonomy" id="1367973"/>
    <lineage>
        <taxon>Bacteria</taxon>
        <taxon>Bacillati</taxon>
        <taxon>Actinomycetota</taxon>
        <taxon>Actinomycetes</taxon>
        <taxon>Streptosporangiales</taxon>
        <taxon>Streptosporangiaceae</taxon>
        <taxon>Sinosporangium</taxon>
    </lineage>
</organism>
<sequence length="181" mass="18676">MRARMEVHGRDEGRQIMDFNDIAWLPLCGGLTAVGLVLSFLAMRRKGLAAGLRGLAWSLLPLAAYLIGALQTLWSIGTSIAGFLAGLVFSPTVWVGVALTGLAVVLYVASGYMYGRGARSAGTSAAKGGGGSAPAAPSAQAGPAAPQAPAAPRRPQVAKSKPKADDDFSDIEELLKRRGIS</sequence>
<reference evidence="3" key="1">
    <citation type="submission" date="2021-01" db="EMBL/GenBank/DDBJ databases">
        <title>Whole genome shotgun sequence of Sinosporangium siamense NBRC 109515.</title>
        <authorList>
            <person name="Komaki H."/>
            <person name="Tamura T."/>
        </authorList>
    </citation>
    <scope>NUCLEOTIDE SEQUENCE</scope>
    <source>
        <strain evidence="3">NBRC 109515</strain>
    </source>
</reference>